<evidence type="ECO:0008006" key="3">
    <source>
        <dbReference type="Google" id="ProtNLM"/>
    </source>
</evidence>
<dbReference type="InterPro" id="IPR017853">
    <property type="entry name" value="GH"/>
</dbReference>
<evidence type="ECO:0000313" key="2">
    <source>
        <dbReference type="Proteomes" id="UP000199379"/>
    </source>
</evidence>
<evidence type="ECO:0000313" key="1">
    <source>
        <dbReference type="EMBL" id="SEJ99101.1"/>
    </source>
</evidence>
<protein>
    <recommendedName>
        <fullName evidence="3">Cellulase (Glycosyl hydrolase family 5)</fullName>
    </recommendedName>
</protein>
<keyword evidence="2" id="KW-1185">Reference proteome</keyword>
<dbReference type="OrthoDB" id="9774262at2"/>
<dbReference type="RefSeq" id="WP_092369734.1">
    <property type="nucleotide sequence ID" value="NZ_BMGV01000010.1"/>
</dbReference>
<dbReference type="SUPFAM" id="SSF51445">
    <property type="entry name" value="(Trans)glycosidases"/>
    <property type="match status" value="1"/>
</dbReference>
<dbReference type="AlphaFoldDB" id="A0A1H7DBC7"/>
<name>A0A1H7DBC7_9RHOB</name>
<dbReference type="EMBL" id="FNYD01000010">
    <property type="protein sequence ID" value="SEJ99101.1"/>
    <property type="molecule type" value="Genomic_DNA"/>
</dbReference>
<organism evidence="1 2">
    <name type="scientific">Cribrihabitans marinus</name>
    <dbReference type="NCBI Taxonomy" id="1227549"/>
    <lineage>
        <taxon>Bacteria</taxon>
        <taxon>Pseudomonadati</taxon>
        <taxon>Pseudomonadota</taxon>
        <taxon>Alphaproteobacteria</taxon>
        <taxon>Rhodobacterales</taxon>
        <taxon>Paracoccaceae</taxon>
        <taxon>Cribrihabitans</taxon>
    </lineage>
</organism>
<dbReference type="Proteomes" id="UP000199379">
    <property type="component" value="Unassembled WGS sequence"/>
</dbReference>
<sequence length="367" mass="41927">MDRWSEKDAKDWWQARPWVCGFNFLPSTAVNFIEMWHGDTFDMPTIERELGWAAEVGFNAIRVNLPFLGWRNDRDGLLDRLDRLMGAASDRGINTVPCLFDDCGFGGEEPVWGPQPDPLPGIHNSRAVASPGRSSVLDQGLRPSLEAYVHDVISAFCKDPRVLFWDLYNEPGNRMDFDKTEYSQFDAELEKHALSLMETSFAVARDIGPEAPLSVAAWTTPLPDSDAHPYQTEIDRSALLHSDIITFHAYWNRKRVTQFIDYLEVLNRPIMCTEWMARQIDSRISDQLELFHNRNVGCFQWGLVKGRTQTWLPWPDDLVRAHGGRVDRGIWFHDLLDETGAPYDPTEIQTIRFLTGTSEQAARKGLG</sequence>
<proteinExistence type="predicted"/>
<dbReference type="STRING" id="1227549.SAMN05444007_110144"/>
<dbReference type="Gene3D" id="3.20.20.80">
    <property type="entry name" value="Glycosidases"/>
    <property type="match status" value="1"/>
</dbReference>
<reference evidence="1 2" key="1">
    <citation type="submission" date="2016-10" db="EMBL/GenBank/DDBJ databases">
        <authorList>
            <person name="de Groot N.N."/>
        </authorList>
    </citation>
    <scope>NUCLEOTIDE SEQUENCE [LARGE SCALE GENOMIC DNA]</scope>
    <source>
        <strain evidence="1 2">DSM 29340</strain>
    </source>
</reference>
<gene>
    <name evidence="1" type="ORF">SAMN05444007_110144</name>
</gene>
<accession>A0A1H7DBC7</accession>